<dbReference type="InterPro" id="IPR001173">
    <property type="entry name" value="Glyco_trans_2-like"/>
</dbReference>
<dbReference type="InterPro" id="IPR050834">
    <property type="entry name" value="Glycosyltransf_2"/>
</dbReference>
<comment type="caution">
    <text evidence="2">The sequence shown here is derived from an EMBL/GenBank/DDBJ whole genome shotgun (WGS) entry which is preliminary data.</text>
</comment>
<reference evidence="2" key="1">
    <citation type="submission" date="2020-10" db="EMBL/GenBank/DDBJ databases">
        <authorList>
            <person name="Gilroy R."/>
        </authorList>
    </citation>
    <scope>NUCLEOTIDE SEQUENCE</scope>
    <source>
        <strain evidence="2">B1-8020</strain>
    </source>
</reference>
<accession>A0A9D9IKT0</accession>
<feature type="domain" description="Glycosyltransferase 2-like" evidence="1">
    <location>
        <begin position="227"/>
        <end position="361"/>
    </location>
</feature>
<protein>
    <submittedName>
        <fullName evidence="2">Glycosyltransferase family 2 protein</fullName>
    </submittedName>
</protein>
<reference evidence="2" key="2">
    <citation type="journal article" date="2021" name="PeerJ">
        <title>Extensive microbial diversity within the chicken gut microbiome revealed by metagenomics and culture.</title>
        <authorList>
            <person name="Gilroy R."/>
            <person name="Ravi A."/>
            <person name="Getino M."/>
            <person name="Pursley I."/>
            <person name="Horton D.L."/>
            <person name="Alikhan N.F."/>
            <person name="Baker D."/>
            <person name="Gharbi K."/>
            <person name="Hall N."/>
            <person name="Watson M."/>
            <person name="Adriaenssens E.M."/>
            <person name="Foster-Nyarko E."/>
            <person name="Jarju S."/>
            <person name="Secka A."/>
            <person name="Antonio M."/>
            <person name="Oren A."/>
            <person name="Chaudhuri R.R."/>
            <person name="La Ragione R."/>
            <person name="Hildebrand F."/>
            <person name="Pallen M.J."/>
        </authorList>
    </citation>
    <scope>NUCLEOTIDE SEQUENCE</scope>
    <source>
        <strain evidence="2">B1-8020</strain>
    </source>
</reference>
<gene>
    <name evidence="2" type="ORF">IAB81_07095</name>
</gene>
<organism evidence="2 3">
    <name type="scientific">Candidatus Merdivivens pullicola</name>
    <dbReference type="NCBI Taxonomy" id="2840872"/>
    <lineage>
        <taxon>Bacteria</taxon>
        <taxon>Pseudomonadati</taxon>
        <taxon>Bacteroidota</taxon>
        <taxon>Bacteroidia</taxon>
        <taxon>Bacteroidales</taxon>
        <taxon>Muribaculaceae</taxon>
        <taxon>Muribaculaceae incertae sedis</taxon>
        <taxon>Candidatus Merdivivens</taxon>
    </lineage>
</organism>
<proteinExistence type="predicted"/>
<dbReference type="CDD" id="cd00761">
    <property type="entry name" value="Glyco_tranf_GTA_type"/>
    <property type="match status" value="1"/>
</dbReference>
<sequence length="469" mass="52620">MQNKVFSIEKFYLDGTTAALKKIAAVAEADFVALCLRDVRTDFYEEAVKRVYSVASDTGAVMIYSDYKEKRTDSLGNETLYPHPLIDLQSGALRDDFDFGPVVFVRLAALKNAVARMDAERRFGAFYELRLMLSEEGLACREGNGAIFPQYVPGIVHIGEFLYVSEPSDMRKSGVRQFDYVDPGNRERQLEMEEICTAFLGRIGALVPSEAEKTVFRPSQEFPVEASVVIPVFNRARTIKDAVLSALAQKADFSYNVIVVDNWSDDGTSAIVEGLASSPENRGRLVHVFPEKKGHGIGGCWNTALENAACGRFAVQLDSDDLYASENTLSAIVGCFIHQQCAMVVGSYRLCRFDLTEIPPGVIDHREWTDTNGRNNILRINGLGAPRAFYVPALKEIGGFPDTSYGEDYAVGLRFCRKYRIGRIYDVLYLCRRWEGNSDADLDISRVNANNMYKDRLRTWELQARIKQE</sequence>
<name>A0A9D9IKT0_9BACT</name>
<evidence type="ECO:0000313" key="2">
    <source>
        <dbReference type="EMBL" id="MBO8473381.1"/>
    </source>
</evidence>
<evidence type="ECO:0000259" key="1">
    <source>
        <dbReference type="Pfam" id="PF00535"/>
    </source>
</evidence>
<dbReference type="SUPFAM" id="SSF53448">
    <property type="entry name" value="Nucleotide-diphospho-sugar transferases"/>
    <property type="match status" value="1"/>
</dbReference>
<evidence type="ECO:0000313" key="3">
    <source>
        <dbReference type="Proteomes" id="UP000823604"/>
    </source>
</evidence>
<dbReference type="PANTHER" id="PTHR43685:SF2">
    <property type="entry name" value="GLYCOSYLTRANSFERASE 2-LIKE DOMAIN-CONTAINING PROTEIN"/>
    <property type="match status" value="1"/>
</dbReference>
<dbReference type="PANTHER" id="PTHR43685">
    <property type="entry name" value="GLYCOSYLTRANSFERASE"/>
    <property type="match status" value="1"/>
</dbReference>
<dbReference type="AlphaFoldDB" id="A0A9D9IKT0"/>
<dbReference type="Proteomes" id="UP000823604">
    <property type="component" value="Unassembled WGS sequence"/>
</dbReference>
<dbReference type="Gene3D" id="3.90.550.10">
    <property type="entry name" value="Spore Coat Polysaccharide Biosynthesis Protein SpsA, Chain A"/>
    <property type="match status" value="1"/>
</dbReference>
<dbReference type="Pfam" id="PF00535">
    <property type="entry name" value="Glycos_transf_2"/>
    <property type="match status" value="1"/>
</dbReference>
<dbReference type="InterPro" id="IPR029044">
    <property type="entry name" value="Nucleotide-diphossugar_trans"/>
</dbReference>
<dbReference type="EMBL" id="JADIMA010000068">
    <property type="protein sequence ID" value="MBO8473381.1"/>
    <property type="molecule type" value="Genomic_DNA"/>
</dbReference>